<dbReference type="GO" id="GO:0016301">
    <property type="term" value="F:kinase activity"/>
    <property type="evidence" value="ECO:0007669"/>
    <property type="project" value="UniProtKB-KW"/>
</dbReference>
<organism evidence="1">
    <name type="scientific">Trepomonas sp. PC1</name>
    <dbReference type="NCBI Taxonomy" id="1076344"/>
    <lineage>
        <taxon>Eukaryota</taxon>
        <taxon>Metamonada</taxon>
        <taxon>Diplomonadida</taxon>
        <taxon>Hexamitidae</taxon>
        <taxon>Hexamitinae</taxon>
        <taxon>Trepomonas</taxon>
    </lineage>
</organism>
<evidence type="ECO:0000313" key="1">
    <source>
        <dbReference type="EMBL" id="JAP90734.1"/>
    </source>
</evidence>
<keyword evidence="1" id="KW-0418">Kinase</keyword>
<reference evidence="1" key="1">
    <citation type="submission" date="2015-07" db="EMBL/GenBank/DDBJ databases">
        <title>Adaptation to a free-living lifestyle via gene acquisitions in the diplomonad Trepomonas sp. PC1.</title>
        <authorList>
            <person name="Xu F."/>
            <person name="Jerlstrom-Hultqvist J."/>
            <person name="Kolisko M."/>
            <person name="Simpson A.G.B."/>
            <person name="Roger A.J."/>
            <person name="Svard S.G."/>
            <person name="Andersson J.O."/>
        </authorList>
    </citation>
    <scope>NUCLEOTIDE SEQUENCE</scope>
    <source>
        <strain evidence="1">PC1</strain>
    </source>
</reference>
<sequence length="137" mass="15920">SSSKIVQKQMLEVHPDELRLSDMFMTDLKNYKIKLQLQQINPFTEMVESKLIVSQMVSFLTQKQLDIYYQHQDKHVSWVIPQQVPPTDQVVISYIEFIDAIPSEVDVNDVLRFSTNYSDNQITIKKQLGVGGFAHVY</sequence>
<name>A0A146K4B4_9EUKA</name>
<feature type="non-terminal residue" evidence="1">
    <location>
        <position position="137"/>
    </location>
</feature>
<feature type="non-terminal residue" evidence="1">
    <location>
        <position position="1"/>
    </location>
</feature>
<accession>A0A146K4B4</accession>
<gene>
    <name evidence="1" type="ORF">TPC1_17876</name>
</gene>
<proteinExistence type="predicted"/>
<dbReference type="AlphaFoldDB" id="A0A146K4B4"/>
<dbReference type="EMBL" id="GDID01005872">
    <property type="protein sequence ID" value="JAP90734.1"/>
    <property type="molecule type" value="Transcribed_RNA"/>
</dbReference>
<keyword evidence="1" id="KW-0808">Transferase</keyword>
<protein>
    <submittedName>
        <fullName evidence="1">Kinase</fullName>
    </submittedName>
</protein>